<organism evidence="3 4">
    <name type="scientific">Ginsengibacter hankyongi</name>
    <dbReference type="NCBI Taxonomy" id="2607284"/>
    <lineage>
        <taxon>Bacteria</taxon>
        <taxon>Pseudomonadati</taxon>
        <taxon>Bacteroidota</taxon>
        <taxon>Chitinophagia</taxon>
        <taxon>Chitinophagales</taxon>
        <taxon>Chitinophagaceae</taxon>
        <taxon>Ginsengibacter</taxon>
    </lineage>
</organism>
<keyword evidence="3" id="KW-0449">Lipoprotein</keyword>
<dbReference type="PANTHER" id="PTHR35869">
    <property type="entry name" value="OUTER-MEMBRANE LIPOPROTEIN CARRIER PROTEIN"/>
    <property type="match status" value="1"/>
</dbReference>
<dbReference type="AlphaFoldDB" id="A0A5J5IHM2"/>
<gene>
    <name evidence="3" type="ORF">FW778_10030</name>
</gene>
<evidence type="ECO:0000256" key="2">
    <source>
        <dbReference type="SAM" id="SignalP"/>
    </source>
</evidence>
<reference evidence="3 4" key="1">
    <citation type="submission" date="2019-09" db="EMBL/GenBank/DDBJ databases">
        <title>Draft genome sequence of Ginsengibacter sp. BR5-29.</title>
        <authorList>
            <person name="Im W.-T."/>
        </authorList>
    </citation>
    <scope>NUCLEOTIDE SEQUENCE [LARGE SCALE GENOMIC DNA]</scope>
    <source>
        <strain evidence="3 4">BR5-29</strain>
    </source>
</reference>
<feature type="chain" id="PRO_5023842979" evidence="2">
    <location>
        <begin position="21"/>
        <end position="221"/>
    </location>
</feature>
<name>A0A5J5IHM2_9BACT</name>
<dbReference type="Pfam" id="PF03548">
    <property type="entry name" value="LolA"/>
    <property type="match status" value="1"/>
</dbReference>
<dbReference type="InterPro" id="IPR004564">
    <property type="entry name" value="OM_lipoprot_carrier_LolA-like"/>
</dbReference>
<proteinExistence type="predicted"/>
<dbReference type="EMBL" id="VYQF01000002">
    <property type="protein sequence ID" value="KAA9039163.1"/>
    <property type="molecule type" value="Genomic_DNA"/>
</dbReference>
<dbReference type="InterPro" id="IPR029046">
    <property type="entry name" value="LolA/LolB/LppX"/>
</dbReference>
<evidence type="ECO:0000313" key="3">
    <source>
        <dbReference type="EMBL" id="KAA9039163.1"/>
    </source>
</evidence>
<feature type="signal peptide" evidence="2">
    <location>
        <begin position="1"/>
        <end position="20"/>
    </location>
</feature>
<dbReference type="SUPFAM" id="SSF89392">
    <property type="entry name" value="Prokaryotic lipoproteins and lipoprotein localization factors"/>
    <property type="match status" value="1"/>
</dbReference>
<keyword evidence="4" id="KW-1185">Reference proteome</keyword>
<dbReference type="CDD" id="cd16325">
    <property type="entry name" value="LolA"/>
    <property type="match status" value="1"/>
</dbReference>
<sequence>MMIKKLLPLIFLLTTFASFSQSNSLGKSDADAKTILDNVSAKFKTYKTVEAHFTLKIENSSGKAMGTKTGVVSMKGSQYRISVSGQEIYSDGTNIWTYDKSANEVQLTKFDPSTNTITPQKMFTNFYDKDFLYKLNGESKQGNKIVDEIELTPVDKTKPFFKVLVDVDKKTLAITNTKVFQKTGDRYTYTITSMKTNTNLPDALFVFNAKNYPKVEVIDLR</sequence>
<dbReference type="RefSeq" id="WP_150414572.1">
    <property type="nucleotide sequence ID" value="NZ_VYQF01000002.1"/>
</dbReference>
<evidence type="ECO:0000313" key="4">
    <source>
        <dbReference type="Proteomes" id="UP000326903"/>
    </source>
</evidence>
<accession>A0A5J5IHM2</accession>
<comment type="caution">
    <text evidence="3">The sequence shown here is derived from an EMBL/GenBank/DDBJ whole genome shotgun (WGS) entry which is preliminary data.</text>
</comment>
<dbReference type="Gene3D" id="2.50.20.10">
    <property type="entry name" value="Lipoprotein localisation LolA/LolB/LppX"/>
    <property type="match status" value="1"/>
</dbReference>
<dbReference type="Proteomes" id="UP000326903">
    <property type="component" value="Unassembled WGS sequence"/>
</dbReference>
<keyword evidence="1 2" id="KW-0732">Signal</keyword>
<protein>
    <submittedName>
        <fullName evidence="3">Outer membrane lipoprotein carrier protein LolA</fullName>
    </submittedName>
</protein>
<dbReference type="PANTHER" id="PTHR35869:SF1">
    <property type="entry name" value="OUTER-MEMBRANE LIPOPROTEIN CARRIER PROTEIN"/>
    <property type="match status" value="1"/>
</dbReference>
<evidence type="ECO:0000256" key="1">
    <source>
        <dbReference type="ARBA" id="ARBA00022729"/>
    </source>
</evidence>